<gene>
    <name evidence="1" type="ORF">L873DRAFT_1798138</name>
</gene>
<dbReference type="EMBL" id="ML120354">
    <property type="protein sequence ID" value="RPB05149.1"/>
    <property type="molecule type" value="Genomic_DNA"/>
</dbReference>
<reference evidence="1 2" key="1">
    <citation type="journal article" date="2018" name="Nat. Ecol. Evol.">
        <title>Pezizomycetes genomes reveal the molecular basis of ectomycorrhizal truffle lifestyle.</title>
        <authorList>
            <person name="Murat C."/>
            <person name="Payen T."/>
            <person name="Noel B."/>
            <person name="Kuo A."/>
            <person name="Morin E."/>
            <person name="Chen J."/>
            <person name="Kohler A."/>
            <person name="Krizsan K."/>
            <person name="Balestrini R."/>
            <person name="Da Silva C."/>
            <person name="Montanini B."/>
            <person name="Hainaut M."/>
            <person name="Levati E."/>
            <person name="Barry K.W."/>
            <person name="Belfiori B."/>
            <person name="Cichocki N."/>
            <person name="Clum A."/>
            <person name="Dockter R.B."/>
            <person name="Fauchery L."/>
            <person name="Guy J."/>
            <person name="Iotti M."/>
            <person name="Le Tacon F."/>
            <person name="Lindquist E.A."/>
            <person name="Lipzen A."/>
            <person name="Malagnac F."/>
            <person name="Mello A."/>
            <person name="Molinier V."/>
            <person name="Miyauchi S."/>
            <person name="Poulain J."/>
            <person name="Riccioni C."/>
            <person name="Rubini A."/>
            <person name="Sitrit Y."/>
            <person name="Splivallo R."/>
            <person name="Traeger S."/>
            <person name="Wang M."/>
            <person name="Zifcakova L."/>
            <person name="Wipf D."/>
            <person name="Zambonelli A."/>
            <person name="Paolocci F."/>
            <person name="Nowrousian M."/>
            <person name="Ottonello S."/>
            <person name="Baldrian P."/>
            <person name="Spatafora J.W."/>
            <person name="Henrissat B."/>
            <person name="Nagy L.G."/>
            <person name="Aury J.M."/>
            <person name="Wincker P."/>
            <person name="Grigoriev I.V."/>
            <person name="Bonfante P."/>
            <person name="Martin F.M."/>
        </authorList>
    </citation>
    <scope>NUCLEOTIDE SEQUENCE [LARGE SCALE GENOMIC DNA]</scope>
    <source>
        <strain evidence="1 2">120613-1</strain>
    </source>
</reference>
<proteinExistence type="predicted"/>
<evidence type="ECO:0000313" key="1">
    <source>
        <dbReference type="EMBL" id="RPB05149.1"/>
    </source>
</evidence>
<dbReference type="Proteomes" id="UP000276215">
    <property type="component" value="Unassembled WGS sequence"/>
</dbReference>
<dbReference type="AlphaFoldDB" id="A0A3N4K712"/>
<feature type="non-terminal residue" evidence="1">
    <location>
        <position position="1"/>
    </location>
</feature>
<sequence>MHPNSPRYQYLYQTQVIAICIRGNFTIWYLTPMPDKDPVYGTPLRPHTSSTRW</sequence>
<organism evidence="1 2">
    <name type="scientific">Choiromyces venosus 120613-1</name>
    <dbReference type="NCBI Taxonomy" id="1336337"/>
    <lineage>
        <taxon>Eukaryota</taxon>
        <taxon>Fungi</taxon>
        <taxon>Dikarya</taxon>
        <taxon>Ascomycota</taxon>
        <taxon>Pezizomycotina</taxon>
        <taxon>Pezizomycetes</taxon>
        <taxon>Pezizales</taxon>
        <taxon>Tuberaceae</taxon>
        <taxon>Choiromyces</taxon>
    </lineage>
</organism>
<keyword evidence="2" id="KW-1185">Reference proteome</keyword>
<protein>
    <submittedName>
        <fullName evidence="1">Uncharacterized protein</fullName>
    </submittedName>
</protein>
<accession>A0A3N4K712</accession>
<evidence type="ECO:0000313" key="2">
    <source>
        <dbReference type="Proteomes" id="UP000276215"/>
    </source>
</evidence>
<name>A0A3N4K712_9PEZI</name>